<evidence type="ECO:0000313" key="2">
    <source>
        <dbReference type="EMBL" id="OBV37286.1"/>
    </source>
</evidence>
<evidence type="ECO:0000256" key="1">
    <source>
        <dbReference type="SAM" id="Phobius"/>
    </source>
</evidence>
<dbReference type="RefSeq" id="WP_065310249.1">
    <property type="nucleotide sequence ID" value="NZ_LOCQ01000061.1"/>
</dbReference>
<gene>
    <name evidence="2" type="ORF">ASR47_1002344</name>
</gene>
<accession>A0A1A7BUP7</accession>
<dbReference type="OrthoDB" id="5297408at2"/>
<keyword evidence="1" id="KW-1133">Transmembrane helix</keyword>
<protein>
    <submittedName>
        <fullName evidence="2">Uncharacterized protein</fullName>
    </submittedName>
</protein>
<keyword evidence="1" id="KW-0472">Membrane</keyword>
<dbReference type="AlphaFoldDB" id="A0A1A7BUP7"/>
<proteinExistence type="predicted"/>
<organism evidence="2 3">
    <name type="scientific">Janthinobacterium psychrotolerans</name>
    <dbReference type="NCBI Taxonomy" id="1747903"/>
    <lineage>
        <taxon>Bacteria</taxon>
        <taxon>Pseudomonadati</taxon>
        <taxon>Pseudomonadota</taxon>
        <taxon>Betaproteobacteria</taxon>
        <taxon>Burkholderiales</taxon>
        <taxon>Oxalobacteraceae</taxon>
        <taxon>Janthinobacterium</taxon>
    </lineage>
</organism>
<sequence length="110" mass="12463">MANNTQHPDGHWRRFGRGMLLALLIVVVWSAICWNLRDYSGPFWMELNQMIELFPLYVLVMLAQIVVALLLARWKTWWWSAGIVCGTVLGMAGPITLALIAASGMPAMRY</sequence>
<evidence type="ECO:0000313" key="3">
    <source>
        <dbReference type="Proteomes" id="UP000092713"/>
    </source>
</evidence>
<reference evidence="2 3" key="1">
    <citation type="submission" date="2016-04" db="EMBL/GenBank/DDBJ databases">
        <title>Draft genome sequence of Janthinobacterium psychrotolerans sp. nov., isolated from freshwater sediments in Denmark.</title>
        <authorList>
            <person name="Gong X."/>
            <person name="Skrivergaard S."/>
            <person name="Korsgaard B.S."/>
            <person name="Schreiber L."/>
            <person name="Marshall I.P."/>
            <person name="Finster K."/>
            <person name="Schramm A."/>
        </authorList>
    </citation>
    <scope>NUCLEOTIDE SEQUENCE [LARGE SCALE GENOMIC DNA]</scope>
    <source>
        <strain evidence="2 3">S3-2</strain>
    </source>
</reference>
<dbReference type="EMBL" id="LOCQ01000061">
    <property type="protein sequence ID" value="OBV37286.1"/>
    <property type="molecule type" value="Genomic_DNA"/>
</dbReference>
<feature type="transmembrane region" description="Helical" evidence="1">
    <location>
        <begin position="54"/>
        <end position="72"/>
    </location>
</feature>
<keyword evidence="1" id="KW-0812">Transmembrane</keyword>
<feature type="transmembrane region" description="Helical" evidence="1">
    <location>
        <begin position="15"/>
        <end position="34"/>
    </location>
</feature>
<feature type="transmembrane region" description="Helical" evidence="1">
    <location>
        <begin position="78"/>
        <end position="102"/>
    </location>
</feature>
<dbReference type="STRING" id="1747903.ASR47_1002344"/>
<dbReference type="Proteomes" id="UP000092713">
    <property type="component" value="Unassembled WGS sequence"/>
</dbReference>
<name>A0A1A7BUP7_9BURK</name>
<keyword evidence="3" id="KW-1185">Reference proteome</keyword>
<comment type="caution">
    <text evidence="2">The sequence shown here is derived from an EMBL/GenBank/DDBJ whole genome shotgun (WGS) entry which is preliminary data.</text>
</comment>